<dbReference type="Pfam" id="PF13180">
    <property type="entry name" value="PDZ_2"/>
    <property type="match status" value="2"/>
</dbReference>
<dbReference type="Gene3D" id="2.30.42.10">
    <property type="match status" value="2"/>
</dbReference>
<keyword evidence="19" id="KW-1185">Reference proteome</keyword>
<dbReference type="Gene3D" id="2.40.10.120">
    <property type="match status" value="1"/>
</dbReference>
<dbReference type="InterPro" id="IPR051201">
    <property type="entry name" value="Chloro_Bact_Ser_Proteases"/>
</dbReference>
<dbReference type="GO" id="GO:0042597">
    <property type="term" value="C:periplasmic space"/>
    <property type="evidence" value="ECO:0007669"/>
    <property type="project" value="UniProtKB-SubCell"/>
</dbReference>
<keyword evidence="9" id="KW-0574">Periplasm</keyword>
<evidence type="ECO:0000256" key="11">
    <source>
        <dbReference type="ARBA" id="ARBA00022825"/>
    </source>
</evidence>
<evidence type="ECO:0000256" key="8">
    <source>
        <dbReference type="ARBA" id="ARBA00022737"/>
    </source>
</evidence>
<evidence type="ECO:0000259" key="17">
    <source>
        <dbReference type="PROSITE" id="PS50106"/>
    </source>
</evidence>
<keyword evidence="12" id="KW-0346">Stress response</keyword>
<evidence type="ECO:0000256" key="14">
    <source>
        <dbReference type="PIRSR" id="PIRSR611782-1"/>
    </source>
</evidence>
<comment type="subcellular location">
    <subcellularLocation>
        <location evidence="2">Periplasm</location>
    </subcellularLocation>
</comment>
<feature type="active site" description="Charge relay system" evidence="14">
    <location>
        <position position="244"/>
    </location>
</feature>
<accession>A0A1H6D1C4</accession>
<dbReference type="AlphaFoldDB" id="A0A1H6D1C4"/>
<evidence type="ECO:0000256" key="9">
    <source>
        <dbReference type="ARBA" id="ARBA00022764"/>
    </source>
</evidence>
<evidence type="ECO:0000313" key="19">
    <source>
        <dbReference type="Proteomes" id="UP000236743"/>
    </source>
</evidence>
<dbReference type="EC" id="3.4.21.107" evidence="4"/>
<feature type="binding site" evidence="15">
    <location>
        <begin position="242"/>
        <end position="244"/>
    </location>
    <ligand>
        <name>substrate</name>
    </ligand>
</feature>
<gene>
    <name evidence="18" type="ORF">SAMN04488115_113135</name>
</gene>
<evidence type="ECO:0000256" key="5">
    <source>
        <dbReference type="ARBA" id="ARBA00013958"/>
    </source>
</evidence>
<dbReference type="PANTHER" id="PTHR43343">
    <property type="entry name" value="PEPTIDASE S12"/>
    <property type="match status" value="1"/>
</dbReference>
<evidence type="ECO:0000256" key="15">
    <source>
        <dbReference type="PIRSR" id="PIRSR611782-2"/>
    </source>
</evidence>
<feature type="active site" description="Charge relay system" evidence="14">
    <location>
        <position position="171"/>
    </location>
</feature>
<dbReference type="SUPFAM" id="SSF50156">
    <property type="entry name" value="PDZ domain-like"/>
    <property type="match status" value="2"/>
</dbReference>
<evidence type="ECO:0000256" key="3">
    <source>
        <dbReference type="ARBA" id="ARBA00010541"/>
    </source>
</evidence>
<feature type="signal peptide" evidence="16">
    <location>
        <begin position="1"/>
        <end position="33"/>
    </location>
</feature>
<name>A0A1H6D1C4_9HYPH</name>
<dbReference type="FunFam" id="2.40.10.120:FF:000007">
    <property type="entry name" value="Periplasmic serine endoprotease DegP-like"/>
    <property type="match status" value="1"/>
</dbReference>
<keyword evidence="7 16" id="KW-0732">Signal</keyword>
<dbReference type="PANTHER" id="PTHR43343:SF3">
    <property type="entry name" value="PROTEASE DO-LIKE 8, CHLOROPLASTIC"/>
    <property type="match status" value="1"/>
</dbReference>
<dbReference type="InterPro" id="IPR036034">
    <property type="entry name" value="PDZ_sf"/>
</dbReference>
<evidence type="ECO:0000256" key="10">
    <source>
        <dbReference type="ARBA" id="ARBA00022801"/>
    </source>
</evidence>
<dbReference type="Pfam" id="PF13365">
    <property type="entry name" value="Trypsin_2"/>
    <property type="match status" value="1"/>
</dbReference>
<dbReference type="Proteomes" id="UP000236743">
    <property type="component" value="Unassembled WGS sequence"/>
</dbReference>
<dbReference type="InterPro" id="IPR001478">
    <property type="entry name" value="PDZ"/>
</dbReference>
<comment type="similarity">
    <text evidence="3">Belongs to the peptidase S1C family.</text>
</comment>
<feature type="active site" description="Charge relay system" evidence="14">
    <location>
        <position position="141"/>
    </location>
</feature>
<dbReference type="PROSITE" id="PS50106">
    <property type="entry name" value="PDZ"/>
    <property type="match status" value="2"/>
</dbReference>
<dbReference type="SUPFAM" id="SSF50494">
    <property type="entry name" value="Trypsin-like serine proteases"/>
    <property type="match status" value="1"/>
</dbReference>
<evidence type="ECO:0000256" key="2">
    <source>
        <dbReference type="ARBA" id="ARBA00004418"/>
    </source>
</evidence>
<evidence type="ECO:0000256" key="13">
    <source>
        <dbReference type="ARBA" id="ARBA00032850"/>
    </source>
</evidence>
<dbReference type="InterPro" id="IPR011782">
    <property type="entry name" value="Pept_S1C_Do"/>
</dbReference>
<evidence type="ECO:0000256" key="6">
    <source>
        <dbReference type="ARBA" id="ARBA00022670"/>
    </source>
</evidence>
<keyword evidence="10" id="KW-0378">Hydrolase</keyword>
<dbReference type="PRINTS" id="PR00834">
    <property type="entry name" value="PROTEASES2C"/>
</dbReference>
<evidence type="ECO:0000256" key="7">
    <source>
        <dbReference type="ARBA" id="ARBA00022729"/>
    </source>
</evidence>
<feature type="domain" description="PDZ" evidence="17">
    <location>
        <begin position="387"/>
        <end position="458"/>
    </location>
</feature>
<dbReference type="InterPro" id="IPR001940">
    <property type="entry name" value="Peptidase_S1C"/>
</dbReference>
<feature type="binding site" evidence="15">
    <location>
        <position position="171"/>
    </location>
    <ligand>
        <name>substrate</name>
    </ligand>
</feature>
<evidence type="ECO:0000256" key="16">
    <source>
        <dbReference type="SAM" id="SignalP"/>
    </source>
</evidence>
<keyword evidence="8" id="KW-0677">Repeat</keyword>
<dbReference type="EMBL" id="FNUY01000013">
    <property type="protein sequence ID" value="SEG78396.1"/>
    <property type="molecule type" value="Genomic_DNA"/>
</dbReference>
<evidence type="ECO:0000256" key="1">
    <source>
        <dbReference type="ARBA" id="ARBA00001772"/>
    </source>
</evidence>
<dbReference type="SMART" id="SM00228">
    <property type="entry name" value="PDZ"/>
    <property type="match status" value="2"/>
</dbReference>
<dbReference type="GO" id="GO:0006508">
    <property type="term" value="P:proteolysis"/>
    <property type="evidence" value="ECO:0007669"/>
    <property type="project" value="UniProtKB-KW"/>
</dbReference>
<organism evidence="18 19">
    <name type="scientific">Bosea lathyri</name>
    <dbReference type="NCBI Taxonomy" id="1036778"/>
    <lineage>
        <taxon>Bacteria</taxon>
        <taxon>Pseudomonadati</taxon>
        <taxon>Pseudomonadota</taxon>
        <taxon>Alphaproteobacteria</taxon>
        <taxon>Hyphomicrobiales</taxon>
        <taxon>Boseaceae</taxon>
        <taxon>Bosea</taxon>
    </lineage>
</organism>
<comment type="catalytic activity">
    <reaction evidence="1">
        <text>Acts on substrates that are at least partially unfolded. The cleavage site P1 residue is normally between a pair of hydrophobic residues, such as Val-|-Val.</text>
        <dbReference type="EC" id="3.4.21.107"/>
    </reaction>
</comment>
<proteinExistence type="inferred from homology"/>
<evidence type="ECO:0000313" key="18">
    <source>
        <dbReference type="EMBL" id="SEG78396.1"/>
    </source>
</evidence>
<keyword evidence="11" id="KW-0720">Serine protease</keyword>
<dbReference type="InterPro" id="IPR009003">
    <property type="entry name" value="Peptidase_S1_PA"/>
</dbReference>
<feature type="chain" id="PRO_5038641816" description="Probable periplasmic serine endoprotease DegP-like" evidence="16">
    <location>
        <begin position="34"/>
        <end position="499"/>
    </location>
</feature>
<evidence type="ECO:0000256" key="4">
    <source>
        <dbReference type="ARBA" id="ARBA00013035"/>
    </source>
</evidence>
<feature type="domain" description="PDZ" evidence="17">
    <location>
        <begin position="300"/>
        <end position="354"/>
    </location>
</feature>
<feature type="binding site" evidence="15">
    <location>
        <position position="141"/>
    </location>
    <ligand>
        <name>substrate</name>
    </ligand>
</feature>
<dbReference type="CDD" id="cd10839">
    <property type="entry name" value="cpPDZ1_DegP-like"/>
    <property type="match status" value="1"/>
</dbReference>
<reference evidence="18 19" key="1">
    <citation type="submission" date="2016-10" db="EMBL/GenBank/DDBJ databases">
        <authorList>
            <person name="de Groot N.N."/>
        </authorList>
    </citation>
    <scope>NUCLEOTIDE SEQUENCE [LARGE SCALE GENOMIC DNA]</scope>
    <source>
        <strain evidence="18 19">DSM 26656</strain>
    </source>
</reference>
<evidence type="ECO:0000256" key="12">
    <source>
        <dbReference type="ARBA" id="ARBA00023016"/>
    </source>
</evidence>
<dbReference type="GO" id="GO:0004252">
    <property type="term" value="F:serine-type endopeptidase activity"/>
    <property type="evidence" value="ECO:0007669"/>
    <property type="project" value="InterPro"/>
</dbReference>
<sequence>MSMLQTNLASVGRKRMLASVAAIALVVSGAAGGAMLTNATPAQAGAVVTSDLQAQAVPSFSTVVERVKPAVVSVRVKIENAADTSSDTSQQIEKLPPQLRELFKRFGEEGGAAPQQKPKFGMAQGSGFFISGDGYVVTNNHVVEHAKTVTVTTDDGRTLDAKVIGTDPKTDLALLKVVEAGDYPFVALAKETPKVGDWVVAIGNPFGLGGTVTSGIVSARGRDIGAGPYDDFLQIDAPINKGNSGGPTFNLKGEVVGVNTAIFSPSGGSVGLAFAIPAGTVTSVVDSLERNGSVQRGYLGVQIQPVTQEIADSLGLKTAAGALVDEAQPGTPAAKAGVLSGDVITKLNGQPLKDGRELSRRVGQLKPGDKAELAIIRGGKEETLPITLAAQSGDSGKPAAAEAQDSAAVLGVQLAPVQQLKGAGDRGVAIINVDPDGVAASKGVSSGDVILEVAGKAVNAPAEVKAGIASAKQEGKKAVLVKIKTAEGQRFVAFPLAKA</sequence>
<protein>
    <recommendedName>
        <fullName evidence="5">Probable periplasmic serine endoprotease DegP-like</fullName>
        <ecNumber evidence="4">3.4.21.107</ecNumber>
    </recommendedName>
    <alternativeName>
        <fullName evidence="13">Protease Do</fullName>
    </alternativeName>
</protein>
<keyword evidence="6 18" id="KW-0645">Protease</keyword>
<dbReference type="NCBIfam" id="TIGR02037">
    <property type="entry name" value="degP_htrA_DO"/>
    <property type="match status" value="1"/>
</dbReference>